<evidence type="ECO:0000313" key="1">
    <source>
        <dbReference type="EMBL" id="KAI0093494.1"/>
    </source>
</evidence>
<accession>A0ACB8UH41</accession>
<comment type="caution">
    <text evidence="1">The sequence shown here is derived from an EMBL/GenBank/DDBJ whole genome shotgun (WGS) entry which is preliminary data.</text>
</comment>
<reference evidence="1" key="1">
    <citation type="journal article" date="2021" name="Environ. Microbiol.">
        <title>Gene family expansions and transcriptome signatures uncover fungal adaptations to wood decay.</title>
        <authorList>
            <person name="Hage H."/>
            <person name="Miyauchi S."/>
            <person name="Viragh M."/>
            <person name="Drula E."/>
            <person name="Min B."/>
            <person name="Chaduli D."/>
            <person name="Navarro D."/>
            <person name="Favel A."/>
            <person name="Norest M."/>
            <person name="Lesage-Meessen L."/>
            <person name="Balint B."/>
            <person name="Merenyi Z."/>
            <person name="de Eugenio L."/>
            <person name="Morin E."/>
            <person name="Martinez A.T."/>
            <person name="Baldrian P."/>
            <person name="Stursova M."/>
            <person name="Martinez M.J."/>
            <person name="Novotny C."/>
            <person name="Magnuson J.K."/>
            <person name="Spatafora J.W."/>
            <person name="Maurice S."/>
            <person name="Pangilinan J."/>
            <person name="Andreopoulos W."/>
            <person name="LaButti K."/>
            <person name="Hundley H."/>
            <person name="Na H."/>
            <person name="Kuo A."/>
            <person name="Barry K."/>
            <person name="Lipzen A."/>
            <person name="Henrissat B."/>
            <person name="Riley R."/>
            <person name="Ahrendt S."/>
            <person name="Nagy L.G."/>
            <person name="Grigoriev I.V."/>
            <person name="Martin F."/>
            <person name="Rosso M.N."/>
        </authorList>
    </citation>
    <scope>NUCLEOTIDE SEQUENCE</scope>
    <source>
        <strain evidence="1">CBS 384.51</strain>
    </source>
</reference>
<proteinExistence type="predicted"/>
<keyword evidence="2" id="KW-1185">Reference proteome</keyword>
<name>A0ACB8UH41_9APHY</name>
<sequence length="243" mass="27260">MYYYCASILIPTVAPFPASLDFFLLVVIDSSWTLYRVWVSSRHTRKIETASKKARRDEEARQARLQATERKRLEKHVAEMNQWRNYTPMNPPSTPVRSSTLAHPLHSPPQFSVSYTSSPTFFYSNFPSPSYTAPLSSPEGTQMPPPTPFLPFQAYPTPSSSPHTHTQQIPTAYFPYYPTTPIRRPSAPGAFIYPTPPFTPIASTSSFTSIASTSESILQMNNLSLTNSTVVEIGMCITKMSFS</sequence>
<organism evidence="1 2">
    <name type="scientific">Irpex rosettiformis</name>
    <dbReference type="NCBI Taxonomy" id="378272"/>
    <lineage>
        <taxon>Eukaryota</taxon>
        <taxon>Fungi</taxon>
        <taxon>Dikarya</taxon>
        <taxon>Basidiomycota</taxon>
        <taxon>Agaricomycotina</taxon>
        <taxon>Agaricomycetes</taxon>
        <taxon>Polyporales</taxon>
        <taxon>Irpicaceae</taxon>
        <taxon>Irpex</taxon>
    </lineage>
</organism>
<protein>
    <submittedName>
        <fullName evidence="1">Uncharacterized protein</fullName>
    </submittedName>
</protein>
<gene>
    <name evidence="1" type="ORF">BDY19DRAFT_990123</name>
</gene>
<dbReference type="EMBL" id="MU274902">
    <property type="protein sequence ID" value="KAI0093494.1"/>
    <property type="molecule type" value="Genomic_DNA"/>
</dbReference>
<dbReference type="Proteomes" id="UP001055072">
    <property type="component" value="Unassembled WGS sequence"/>
</dbReference>
<evidence type="ECO:0000313" key="2">
    <source>
        <dbReference type="Proteomes" id="UP001055072"/>
    </source>
</evidence>